<keyword evidence="1" id="KW-0805">Transcription regulation</keyword>
<evidence type="ECO:0000313" key="6">
    <source>
        <dbReference type="Proteomes" id="UP000308760"/>
    </source>
</evidence>
<evidence type="ECO:0000313" key="5">
    <source>
        <dbReference type="EMBL" id="THV41902.1"/>
    </source>
</evidence>
<evidence type="ECO:0000256" key="1">
    <source>
        <dbReference type="ARBA" id="ARBA00023015"/>
    </source>
</evidence>
<dbReference type="Pfam" id="PF12833">
    <property type="entry name" value="HTH_18"/>
    <property type="match status" value="1"/>
</dbReference>
<protein>
    <submittedName>
        <fullName evidence="5">AraC family transcriptional regulator</fullName>
    </submittedName>
</protein>
<dbReference type="AlphaFoldDB" id="A0A4S8QFJ1"/>
<name>A0A4S8QFJ1_9ACTN</name>
<dbReference type="PANTHER" id="PTHR46796">
    <property type="entry name" value="HTH-TYPE TRANSCRIPTIONAL ACTIVATOR RHAS-RELATED"/>
    <property type="match status" value="1"/>
</dbReference>
<dbReference type="GO" id="GO:0003700">
    <property type="term" value="F:DNA-binding transcription factor activity"/>
    <property type="evidence" value="ECO:0007669"/>
    <property type="project" value="InterPro"/>
</dbReference>
<proteinExistence type="predicted"/>
<organism evidence="5 6">
    <name type="scientific">Glycomyces buryatensis</name>
    <dbReference type="NCBI Taxonomy" id="2570927"/>
    <lineage>
        <taxon>Bacteria</taxon>
        <taxon>Bacillati</taxon>
        <taxon>Actinomycetota</taxon>
        <taxon>Actinomycetes</taxon>
        <taxon>Glycomycetales</taxon>
        <taxon>Glycomycetaceae</taxon>
        <taxon>Glycomyces</taxon>
    </lineage>
</organism>
<dbReference type="GO" id="GO:0043565">
    <property type="term" value="F:sequence-specific DNA binding"/>
    <property type="evidence" value="ECO:0007669"/>
    <property type="project" value="InterPro"/>
</dbReference>
<comment type="caution">
    <text evidence="5">The sequence shown here is derived from an EMBL/GenBank/DDBJ whole genome shotgun (WGS) entry which is preliminary data.</text>
</comment>
<dbReference type="PROSITE" id="PS00041">
    <property type="entry name" value="HTH_ARAC_FAMILY_1"/>
    <property type="match status" value="1"/>
</dbReference>
<reference evidence="6" key="1">
    <citation type="submission" date="2019-04" db="EMBL/GenBank/DDBJ databases">
        <title>Nocardioides xinjiangensis sp. nov.</title>
        <authorList>
            <person name="Liu S."/>
        </authorList>
    </citation>
    <scope>NUCLEOTIDE SEQUENCE [LARGE SCALE GENOMIC DNA]</scope>
    <source>
        <strain evidence="6">18</strain>
    </source>
</reference>
<dbReference type="OrthoDB" id="241790at2"/>
<gene>
    <name evidence="5" type="ORF">FAB82_09295</name>
</gene>
<dbReference type="InterPro" id="IPR018060">
    <property type="entry name" value="HTH_AraC"/>
</dbReference>
<dbReference type="Proteomes" id="UP000308760">
    <property type="component" value="Unassembled WGS sequence"/>
</dbReference>
<dbReference type="PRINTS" id="PR00032">
    <property type="entry name" value="HTHARAC"/>
</dbReference>
<sequence length="280" mass="30654">MDPLSSLLSGIRAEGSELCNEEMEPPWLIRCDDAAPLTMLTVVHGGVKILFGDGGEADIAGKQTAIFPDRGPIRFVDNAPGPTLAYFGSYRTTGRRHEALLRVLPNLVVIDENEEVCTLLQSATRDAASRIPGTQALVDRLFDWGLVCTLRTWFDREGASAPGWYRGFTDPVVGPALEAIHGRPAEPWTVNALAAEAGVSRALIAKRFNEVMGEPPLSYLTNWRMEMAEELLADPERTVAQVARSVGYADAFGFSNAFKRRKGMSPTEFRRDETTEALVG</sequence>
<dbReference type="SMART" id="SM00342">
    <property type="entry name" value="HTH_ARAC"/>
    <property type="match status" value="1"/>
</dbReference>
<dbReference type="InterPro" id="IPR009057">
    <property type="entry name" value="Homeodomain-like_sf"/>
</dbReference>
<dbReference type="SUPFAM" id="SSF46689">
    <property type="entry name" value="Homeodomain-like"/>
    <property type="match status" value="2"/>
</dbReference>
<dbReference type="Pfam" id="PF12852">
    <property type="entry name" value="Cupin_6"/>
    <property type="match status" value="1"/>
</dbReference>
<dbReference type="EMBL" id="STGY01000037">
    <property type="protein sequence ID" value="THV41902.1"/>
    <property type="molecule type" value="Genomic_DNA"/>
</dbReference>
<dbReference type="RefSeq" id="WP_136534265.1">
    <property type="nucleotide sequence ID" value="NZ_STGY01000037.1"/>
</dbReference>
<dbReference type="Gene3D" id="1.10.10.60">
    <property type="entry name" value="Homeodomain-like"/>
    <property type="match status" value="1"/>
</dbReference>
<evidence type="ECO:0000256" key="3">
    <source>
        <dbReference type="ARBA" id="ARBA00023163"/>
    </source>
</evidence>
<dbReference type="PROSITE" id="PS01124">
    <property type="entry name" value="HTH_ARAC_FAMILY_2"/>
    <property type="match status" value="1"/>
</dbReference>
<evidence type="ECO:0000259" key="4">
    <source>
        <dbReference type="PROSITE" id="PS01124"/>
    </source>
</evidence>
<keyword evidence="2" id="KW-0238">DNA-binding</keyword>
<dbReference type="InterPro" id="IPR018062">
    <property type="entry name" value="HTH_AraC-typ_CS"/>
</dbReference>
<keyword evidence="3" id="KW-0804">Transcription</keyword>
<dbReference type="InterPro" id="IPR032783">
    <property type="entry name" value="AraC_lig"/>
</dbReference>
<accession>A0A4S8QFJ1</accession>
<reference evidence="5 6" key="2">
    <citation type="submission" date="2019-05" db="EMBL/GenBank/DDBJ databases">
        <title>Glycomyces buryatensis sp. nov.</title>
        <authorList>
            <person name="Nikitina E."/>
        </authorList>
    </citation>
    <scope>NUCLEOTIDE SEQUENCE [LARGE SCALE GENOMIC DNA]</scope>
    <source>
        <strain evidence="5 6">18</strain>
    </source>
</reference>
<dbReference type="InterPro" id="IPR050204">
    <property type="entry name" value="AraC_XylS_family_regulators"/>
</dbReference>
<feature type="domain" description="HTH araC/xylS-type" evidence="4">
    <location>
        <begin position="174"/>
        <end position="272"/>
    </location>
</feature>
<dbReference type="PANTHER" id="PTHR46796:SF13">
    <property type="entry name" value="HTH-TYPE TRANSCRIPTIONAL ACTIVATOR RHAS"/>
    <property type="match status" value="1"/>
</dbReference>
<dbReference type="InterPro" id="IPR020449">
    <property type="entry name" value="Tscrpt_reg_AraC-type_HTH"/>
</dbReference>
<keyword evidence="6" id="KW-1185">Reference proteome</keyword>
<evidence type="ECO:0000256" key="2">
    <source>
        <dbReference type="ARBA" id="ARBA00023125"/>
    </source>
</evidence>